<evidence type="ECO:0000256" key="1">
    <source>
        <dbReference type="ARBA" id="ARBA00022630"/>
    </source>
</evidence>
<comment type="caution">
    <text evidence="8">The sequence shown here is derived from an EMBL/GenBank/DDBJ whole genome shotgun (WGS) entry which is preliminary data.</text>
</comment>
<dbReference type="HAMAP" id="MF_01216">
    <property type="entry name" value="Azoreductase_type1"/>
    <property type="match status" value="1"/>
</dbReference>
<evidence type="ECO:0000256" key="4">
    <source>
        <dbReference type="ARBA" id="ARBA00023027"/>
    </source>
</evidence>
<protein>
    <recommendedName>
        <fullName evidence="6">FMN dependent NADH:quinone oxidoreductase</fullName>
        <ecNumber evidence="6">1.6.5.-</ecNumber>
    </recommendedName>
    <alternativeName>
        <fullName evidence="6">Azo-dye reductase</fullName>
    </alternativeName>
    <alternativeName>
        <fullName evidence="6">FMN-dependent NADH-azo compound oxidoreductase</fullName>
    </alternativeName>
    <alternativeName>
        <fullName evidence="6">FMN-dependent NADH-azoreductase</fullName>
        <ecNumber evidence="6">1.7.1.17</ecNumber>
    </alternativeName>
</protein>
<comment type="subunit">
    <text evidence="6">Homodimer.</text>
</comment>
<dbReference type="PANTHER" id="PTHR43741">
    <property type="entry name" value="FMN-DEPENDENT NADH-AZOREDUCTASE 1"/>
    <property type="match status" value="1"/>
</dbReference>
<proteinExistence type="inferred from homology"/>
<reference evidence="8 9" key="1">
    <citation type="submission" date="2021-08" db="EMBL/GenBank/DDBJ databases">
        <authorList>
            <person name="Peeters C."/>
        </authorList>
    </citation>
    <scope>NUCLEOTIDE SEQUENCE [LARGE SCALE GENOMIC DNA]</scope>
    <source>
        <strain evidence="8 9">LMG 21510</strain>
    </source>
</reference>
<comment type="catalytic activity">
    <reaction evidence="5">
        <text>N,N-dimethyl-1,4-phenylenediamine + anthranilate + 2 NAD(+) = 2-(4-dimethylaminophenyl)diazenylbenzoate + 2 NADH + 2 H(+)</text>
        <dbReference type="Rhea" id="RHEA:55872"/>
        <dbReference type="ChEBI" id="CHEBI:15378"/>
        <dbReference type="ChEBI" id="CHEBI:15783"/>
        <dbReference type="ChEBI" id="CHEBI:16567"/>
        <dbReference type="ChEBI" id="CHEBI:57540"/>
        <dbReference type="ChEBI" id="CHEBI:57945"/>
        <dbReference type="ChEBI" id="CHEBI:71579"/>
        <dbReference type="EC" id="1.7.1.17"/>
    </reaction>
    <physiologicalReaction direction="right-to-left" evidence="5">
        <dbReference type="Rhea" id="RHEA:55874"/>
    </physiologicalReaction>
</comment>
<comment type="caution">
    <text evidence="6">Lacks conserved residue(s) required for the propagation of feature annotation.</text>
</comment>
<dbReference type="InterPro" id="IPR029039">
    <property type="entry name" value="Flavoprotein-like_sf"/>
</dbReference>
<comment type="cofactor">
    <cofactor evidence="6">
        <name>FMN</name>
        <dbReference type="ChEBI" id="CHEBI:58210"/>
    </cofactor>
    <text evidence="6">Binds 1 FMN per subunit.</text>
</comment>
<comment type="catalytic activity">
    <reaction evidence="6">
        <text>2 a quinone + NADH + H(+) = 2 a 1,4-benzosemiquinone + NAD(+)</text>
        <dbReference type="Rhea" id="RHEA:65952"/>
        <dbReference type="ChEBI" id="CHEBI:15378"/>
        <dbReference type="ChEBI" id="CHEBI:57540"/>
        <dbReference type="ChEBI" id="CHEBI:57945"/>
        <dbReference type="ChEBI" id="CHEBI:132124"/>
        <dbReference type="ChEBI" id="CHEBI:134225"/>
    </reaction>
</comment>
<dbReference type="EMBL" id="CAJZAH010000002">
    <property type="protein sequence ID" value="CAG9171512.1"/>
    <property type="molecule type" value="Genomic_DNA"/>
</dbReference>
<keyword evidence="4 6" id="KW-0520">NAD</keyword>
<keyword evidence="3 6" id="KW-0560">Oxidoreductase</keyword>
<evidence type="ECO:0000313" key="9">
    <source>
        <dbReference type="Proteomes" id="UP000721236"/>
    </source>
</evidence>
<evidence type="ECO:0000256" key="5">
    <source>
        <dbReference type="ARBA" id="ARBA00048542"/>
    </source>
</evidence>
<accession>A0ABM8WVH2</accession>
<evidence type="ECO:0000256" key="3">
    <source>
        <dbReference type="ARBA" id="ARBA00023002"/>
    </source>
</evidence>
<comment type="function">
    <text evidence="6">Also exhibits azoreductase activity. Catalyzes the reductive cleavage of the azo bond in aromatic azo compounds to the corresponding amines.</text>
</comment>
<evidence type="ECO:0000256" key="2">
    <source>
        <dbReference type="ARBA" id="ARBA00022643"/>
    </source>
</evidence>
<dbReference type="InterPro" id="IPR023048">
    <property type="entry name" value="NADH:quinone_OxRdtase_FMN_depd"/>
</dbReference>
<evidence type="ECO:0000313" key="8">
    <source>
        <dbReference type="EMBL" id="CAG9171512.1"/>
    </source>
</evidence>
<organism evidence="8 9">
    <name type="scientific">Cupriavidus respiraculi</name>
    <dbReference type="NCBI Taxonomy" id="195930"/>
    <lineage>
        <taxon>Bacteria</taxon>
        <taxon>Pseudomonadati</taxon>
        <taxon>Pseudomonadota</taxon>
        <taxon>Betaproteobacteria</taxon>
        <taxon>Burkholderiales</taxon>
        <taxon>Burkholderiaceae</taxon>
        <taxon>Cupriavidus</taxon>
    </lineage>
</organism>
<comment type="similarity">
    <text evidence="6">Belongs to the azoreductase type 1 family.</text>
</comment>
<dbReference type="GO" id="GO:0016491">
    <property type="term" value="F:oxidoreductase activity"/>
    <property type="evidence" value="ECO:0007669"/>
    <property type="project" value="UniProtKB-KW"/>
</dbReference>
<dbReference type="InterPro" id="IPR003680">
    <property type="entry name" value="Flavodoxin_fold"/>
</dbReference>
<keyword evidence="1 6" id="KW-0285">Flavoprotein</keyword>
<dbReference type="PANTHER" id="PTHR43741:SF4">
    <property type="entry name" value="FMN-DEPENDENT NADH:QUINONE OXIDOREDUCTASE"/>
    <property type="match status" value="1"/>
</dbReference>
<feature type="binding site" evidence="6">
    <location>
        <begin position="33"/>
        <end position="35"/>
    </location>
    <ligand>
        <name>FMN</name>
        <dbReference type="ChEBI" id="CHEBI:58210"/>
    </ligand>
</feature>
<evidence type="ECO:0000256" key="6">
    <source>
        <dbReference type="HAMAP-Rule" id="MF_01216"/>
    </source>
</evidence>
<dbReference type="EC" id="1.6.5.-" evidence="6"/>
<sequence length="224" mass="24031">MARLYLCHIDTYFDVEPNMNILQIDSSVLGDHSVSRTLTAKVVADLVAQHPDATVTVRDLDQDSPAHLSGALLPVLGGPKDGLNDVQQAELERTETWLKEFLDADVLVVGVPQYNFSIPSQLKAWIDRIAQAGRTFRYTESGPVGLAGGKRVIVVSSRGGLRQDASALDLHEVTVDTVFRFLGITDITYVRAHGLAMGPESREAGLTAANRAVAALNDGAALAA</sequence>
<feature type="binding site" evidence="6">
    <location>
        <begin position="157"/>
        <end position="160"/>
    </location>
    <ligand>
        <name>FMN</name>
        <dbReference type="ChEBI" id="CHEBI:58210"/>
    </ligand>
</feature>
<keyword evidence="2 6" id="KW-0288">FMN</keyword>
<comment type="function">
    <text evidence="6">Quinone reductase that provides resistance to thiol-specific stress caused by electrophilic quinones.</text>
</comment>
<feature type="binding site" evidence="6">
    <location>
        <position position="27"/>
    </location>
    <ligand>
        <name>FMN</name>
        <dbReference type="ChEBI" id="CHEBI:58210"/>
    </ligand>
</feature>
<name>A0ABM8WVH2_9BURK</name>
<dbReference type="EC" id="1.7.1.17" evidence="6"/>
<dbReference type="Gene3D" id="3.40.50.360">
    <property type="match status" value="1"/>
</dbReference>
<dbReference type="InterPro" id="IPR050104">
    <property type="entry name" value="FMN-dep_NADH:Q_OxRdtase_AzoR1"/>
</dbReference>
<gene>
    <name evidence="8" type="primary">azoR1</name>
    <name evidence="6" type="synonym">azoR</name>
    <name evidence="8" type="ORF">LMG21510_01698</name>
</gene>
<feature type="domain" description="Flavodoxin-like fold" evidence="7">
    <location>
        <begin position="19"/>
        <end position="214"/>
    </location>
</feature>
<dbReference type="SUPFAM" id="SSF52218">
    <property type="entry name" value="Flavoproteins"/>
    <property type="match status" value="1"/>
</dbReference>
<dbReference type="Proteomes" id="UP000721236">
    <property type="component" value="Unassembled WGS sequence"/>
</dbReference>
<keyword evidence="9" id="KW-1185">Reference proteome</keyword>
<evidence type="ECO:0000259" key="7">
    <source>
        <dbReference type="Pfam" id="PF02525"/>
    </source>
</evidence>
<dbReference type="Pfam" id="PF02525">
    <property type="entry name" value="Flavodoxin_2"/>
    <property type="match status" value="1"/>
</dbReference>